<feature type="transmembrane region" description="Helical" evidence="1">
    <location>
        <begin position="110"/>
        <end position="128"/>
    </location>
</feature>
<feature type="transmembrane region" description="Helical" evidence="1">
    <location>
        <begin position="69"/>
        <end position="90"/>
    </location>
</feature>
<dbReference type="Proteomes" id="UP000579945">
    <property type="component" value="Unassembled WGS sequence"/>
</dbReference>
<dbReference type="Pfam" id="PF07885">
    <property type="entry name" value="Ion_trans_2"/>
    <property type="match status" value="1"/>
</dbReference>
<evidence type="ECO:0000313" key="4">
    <source>
        <dbReference type="Proteomes" id="UP000579945"/>
    </source>
</evidence>
<dbReference type="AlphaFoldDB" id="A0A7W5V758"/>
<sequence length="165" mass="18058">MAQRRKFMVVLEHAALVTGLIVLYYLIPIGDGSDLPRVGLGVALFLLGVAVLVWVFARHTLAVARRDRQARLGVLLYLLYTATSFFALSYYAVAGIDGDQFADLHTRTDALYFTVATIATVGFGDVHAVGQLARALVTVQMVFDLVIIAALVGAYRLTFAHRSER</sequence>
<feature type="transmembrane region" description="Helical" evidence="1">
    <location>
        <begin position="7"/>
        <end position="27"/>
    </location>
</feature>
<keyword evidence="1" id="KW-0812">Transmembrane</keyword>
<dbReference type="InterPro" id="IPR013099">
    <property type="entry name" value="K_chnl_dom"/>
</dbReference>
<accession>A0A7W5V758</accession>
<feature type="transmembrane region" description="Helical" evidence="1">
    <location>
        <begin position="39"/>
        <end position="57"/>
    </location>
</feature>
<feature type="transmembrane region" description="Helical" evidence="1">
    <location>
        <begin position="135"/>
        <end position="155"/>
    </location>
</feature>
<organism evidence="3 4">
    <name type="scientific">Nonomuraea dietziae</name>
    <dbReference type="NCBI Taxonomy" id="65515"/>
    <lineage>
        <taxon>Bacteria</taxon>
        <taxon>Bacillati</taxon>
        <taxon>Actinomycetota</taxon>
        <taxon>Actinomycetes</taxon>
        <taxon>Streptosporangiales</taxon>
        <taxon>Streptosporangiaceae</taxon>
        <taxon>Nonomuraea</taxon>
    </lineage>
</organism>
<proteinExistence type="predicted"/>
<reference evidence="3 4" key="1">
    <citation type="submission" date="2020-08" db="EMBL/GenBank/DDBJ databases">
        <title>Sequencing the genomes of 1000 actinobacteria strains.</title>
        <authorList>
            <person name="Klenk H.-P."/>
        </authorList>
    </citation>
    <scope>NUCLEOTIDE SEQUENCE [LARGE SCALE GENOMIC DNA]</scope>
    <source>
        <strain evidence="3 4">DSM 44320</strain>
    </source>
</reference>
<keyword evidence="1" id="KW-0472">Membrane</keyword>
<evidence type="ECO:0000256" key="1">
    <source>
        <dbReference type="SAM" id="Phobius"/>
    </source>
</evidence>
<evidence type="ECO:0000313" key="3">
    <source>
        <dbReference type="EMBL" id="MBB3731791.1"/>
    </source>
</evidence>
<dbReference type="EMBL" id="JACIBV010000001">
    <property type="protein sequence ID" value="MBB3731791.1"/>
    <property type="molecule type" value="Genomic_DNA"/>
</dbReference>
<keyword evidence="4" id="KW-1185">Reference proteome</keyword>
<dbReference type="GeneID" id="95393862"/>
<feature type="domain" description="Potassium channel" evidence="2">
    <location>
        <begin position="82"/>
        <end position="153"/>
    </location>
</feature>
<keyword evidence="1" id="KW-1133">Transmembrane helix</keyword>
<dbReference type="RefSeq" id="WP_221241410.1">
    <property type="nucleotide sequence ID" value="NZ_JACIBV010000001.1"/>
</dbReference>
<dbReference type="Gene3D" id="1.10.287.70">
    <property type="match status" value="1"/>
</dbReference>
<name>A0A7W5V758_9ACTN</name>
<gene>
    <name evidence="3" type="ORF">FHR33_007651</name>
</gene>
<protein>
    <recommendedName>
        <fullName evidence="2">Potassium channel domain-containing protein</fullName>
    </recommendedName>
</protein>
<evidence type="ECO:0000259" key="2">
    <source>
        <dbReference type="Pfam" id="PF07885"/>
    </source>
</evidence>
<comment type="caution">
    <text evidence="3">The sequence shown here is derived from an EMBL/GenBank/DDBJ whole genome shotgun (WGS) entry which is preliminary data.</text>
</comment>
<dbReference type="SUPFAM" id="SSF81324">
    <property type="entry name" value="Voltage-gated potassium channels"/>
    <property type="match status" value="1"/>
</dbReference>